<comment type="catalytic activity">
    <reaction evidence="5">
        <text>(6S)-5-formyl-5,6,7,8-tetrahydrofolate + ATP = (6R)-5,10-methenyltetrahydrofolate + ADP + phosphate</text>
        <dbReference type="Rhea" id="RHEA:10488"/>
        <dbReference type="ChEBI" id="CHEBI:30616"/>
        <dbReference type="ChEBI" id="CHEBI:43474"/>
        <dbReference type="ChEBI" id="CHEBI:57455"/>
        <dbReference type="ChEBI" id="CHEBI:57457"/>
        <dbReference type="ChEBI" id="CHEBI:456216"/>
        <dbReference type="EC" id="6.3.3.2"/>
    </reaction>
</comment>
<dbReference type="InterPro" id="IPR024185">
    <property type="entry name" value="FTHF_cligase-like_sf"/>
</dbReference>
<evidence type="ECO:0000256" key="3">
    <source>
        <dbReference type="ARBA" id="ARBA00022840"/>
    </source>
</evidence>
<dbReference type="Pfam" id="PF01812">
    <property type="entry name" value="5-FTHF_cyc-lig"/>
    <property type="match status" value="1"/>
</dbReference>
<keyword evidence="5" id="KW-0460">Magnesium</keyword>
<keyword evidence="6" id="KW-0436">Ligase</keyword>
<dbReference type="NCBIfam" id="TIGR02727">
    <property type="entry name" value="MTHFS_bact"/>
    <property type="match status" value="1"/>
</dbReference>
<protein>
    <recommendedName>
        <fullName evidence="5">5-formyltetrahydrofolate cyclo-ligase</fullName>
        <ecNumber evidence="5">6.3.3.2</ecNumber>
    </recommendedName>
</protein>
<comment type="caution">
    <text evidence="6">The sequence shown here is derived from an EMBL/GenBank/DDBJ whole genome shotgun (WGS) entry which is preliminary data.</text>
</comment>
<feature type="binding site" evidence="4">
    <location>
        <begin position="3"/>
        <end position="7"/>
    </location>
    <ligand>
        <name>ATP</name>
        <dbReference type="ChEBI" id="CHEBI:30616"/>
    </ligand>
</feature>
<keyword evidence="7" id="KW-1185">Reference proteome</keyword>
<feature type="binding site" evidence="4">
    <location>
        <position position="51"/>
    </location>
    <ligand>
        <name>substrate</name>
    </ligand>
</feature>
<dbReference type="SUPFAM" id="SSF100950">
    <property type="entry name" value="NagB/RpiA/CoA transferase-like"/>
    <property type="match status" value="1"/>
</dbReference>
<feature type="binding site" evidence="4">
    <location>
        <position position="46"/>
    </location>
    <ligand>
        <name>substrate</name>
    </ligand>
</feature>
<dbReference type="PIRSF" id="PIRSF006806">
    <property type="entry name" value="FTHF_cligase"/>
    <property type="match status" value="1"/>
</dbReference>
<dbReference type="Gene3D" id="3.40.50.10420">
    <property type="entry name" value="NagB/RpiA/CoA transferase-like"/>
    <property type="match status" value="1"/>
</dbReference>
<evidence type="ECO:0000256" key="1">
    <source>
        <dbReference type="ARBA" id="ARBA00010638"/>
    </source>
</evidence>
<keyword evidence="5" id="KW-0479">Metal-binding</keyword>
<dbReference type="GO" id="GO:0046872">
    <property type="term" value="F:metal ion binding"/>
    <property type="evidence" value="ECO:0007669"/>
    <property type="project" value="UniProtKB-KW"/>
</dbReference>
<name>A0A4R6BXP4_9STAP</name>
<keyword evidence="2 4" id="KW-0547">Nucleotide-binding</keyword>
<sequence length="182" mass="20698">MNKKNIRQEKLAFLKSSNKYNEEVILLRKLFELDEWKNASAVGVTLSMSHEINTYEIIKFALIQGKKVYVPHCDYKNKSMNFVKFTSPDTLYKDDKGIMAVKEPHVINNQLDLLIVPGVAFSESGYRIGYGGGFYDRFLAQFKGTAVSISLEGQLTSIEPEVFDEPVHLVITEQRTLTGVRI</sequence>
<keyword evidence="3 4" id="KW-0067">ATP-binding</keyword>
<proteinExistence type="inferred from homology"/>
<dbReference type="PANTHER" id="PTHR23407:SF1">
    <property type="entry name" value="5-FORMYLTETRAHYDROFOLATE CYCLO-LIGASE"/>
    <property type="match status" value="1"/>
</dbReference>
<evidence type="ECO:0000313" key="6">
    <source>
        <dbReference type="EMBL" id="TDM13137.1"/>
    </source>
</evidence>
<gene>
    <name evidence="6" type="ORF">ERX29_00605</name>
</gene>
<evidence type="ECO:0000313" key="7">
    <source>
        <dbReference type="Proteomes" id="UP000294802"/>
    </source>
</evidence>
<evidence type="ECO:0000256" key="4">
    <source>
        <dbReference type="PIRSR" id="PIRSR006806-1"/>
    </source>
</evidence>
<dbReference type="EC" id="6.3.3.2" evidence="5"/>
<evidence type="ECO:0000256" key="5">
    <source>
        <dbReference type="RuleBase" id="RU361279"/>
    </source>
</evidence>
<dbReference type="PANTHER" id="PTHR23407">
    <property type="entry name" value="ATPASE INHIBITOR/5-FORMYLTETRAHYDROFOLATE CYCLO-LIGASE"/>
    <property type="match status" value="1"/>
</dbReference>
<dbReference type="InterPro" id="IPR037171">
    <property type="entry name" value="NagB/RpiA_transferase-like"/>
</dbReference>
<comment type="similarity">
    <text evidence="1 5">Belongs to the 5-formyltetrahydrofolate cyclo-ligase family.</text>
</comment>
<feature type="binding site" evidence="4">
    <location>
        <begin position="127"/>
        <end position="135"/>
    </location>
    <ligand>
        <name>ATP</name>
        <dbReference type="ChEBI" id="CHEBI:30616"/>
    </ligand>
</feature>
<dbReference type="EMBL" id="SCWB01000001">
    <property type="protein sequence ID" value="TDM13137.1"/>
    <property type="molecule type" value="Genomic_DNA"/>
</dbReference>
<dbReference type="RefSeq" id="WP_133442740.1">
    <property type="nucleotide sequence ID" value="NZ_SCWB01000001.1"/>
</dbReference>
<accession>A0A4R6BXP4</accession>
<reference evidence="6 7" key="1">
    <citation type="submission" date="2019-01" db="EMBL/GenBank/DDBJ databases">
        <title>Draft genome sequences of the type strains of six Macrococcus species.</title>
        <authorList>
            <person name="Mazhar S."/>
            <person name="Altermann E."/>
            <person name="Hill C."/>
            <person name="Mcauliffe O."/>
        </authorList>
    </citation>
    <scope>NUCLEOTIDE SEQUENCE [LARGE SCALE GENOMIC DNA]</scope>
    <source>
        <strain evidence="6 7">CCM4815</strain>
    </source>
</reference>
<dbReference type="GO" id="GO:0005524">
    <property type="term" value="F:ATP binding"/>
    <property type="evidence" value="ECO:0007669"/>
    <property type="project" value="UniProtKB-KW"/>
</dbReference>
<dbReference type="GO" id="GO:0009396">
    <property type="term" value="P:folic acid-containing compound biosynthetic process"/>
    <property type="evidence" value="ECO:0007669"/>
    <property type="project" value="TreeGrafter"/>
</dbReference>
<dbReference type="AlphaFoldDB" id="A0A4R6BXP4"/>
<dbReference type="Proteomes" id="UP000294802">
    <property type="component" value="Unassembled WGS sequence"/>
</dbReference>
<organism evidence="6 7">
    <name type="scientific">Macrococcus lamae</name>
    <dbReference type="NCBI Taxonomy" id="198484"/>
    <lineage>
        <taxon>Bacteria</taxon>
        <taxon>Bacillati</taxon>
        <taxon>Bacillota</taxon>
        <taxon>Bacilli</taxon>
        <taxon>Bacillales</taxon>
        <taxon>Staphylococcaceae</taxon>
        <taxon>Macrococcus</taxon>
    </lineage>
</organism>
<dbReference type="GO" id="GO:0035999">
    <property type="term" value="P:tetrahydrofolate interconversion"/>
    <property type="evidence" value="ECO:0007669"/>
    <property type="project" value="TreeGrafter"/>
</dbReference>
<dbReference type="InterPro" id="IPR002698">
    <property type="entry name" value="FTHF_cligase"/>
</dbReference>
<dbReference type="GO" id="GO:0030272">
    <property type="term" value="F:5-formyltetrahydrofolate cyclo-ligase activity"/>
    <property type="evidence" value="ECO:0007669"/>
    <property type="project" value="UniProtKB-EC"/>
</dbReference>
<dbReference type="OrthoDB" id="9801938at2"/>
<comment type="cofactor">
    <cofactor evidence="5">
        <name>Mg(2+)</name>
        <dbReference type="ChEBI" id="CHEBI:18420"/>
    </cofactor>
</comment>
<evidence type="ECO:0000256" key="2">
    <source>
        <dbReference type="ARBA" id="ARBA00022741"/>
    </source>
</evidence>